<dbReference type="Gene3D" id="3.100.10.10">
    <property type="match status" value="1"/>
</dbReference>
<dbReference type="SUPFAM" id="SSF52080">
    <property type="entry name" value="Ribosomal proteins L15p and L18e"/>
    <property type="match status" value="1"/>
</dbReference>
<dbReference type="GO" id="GO:0003735">
    <property type="term" value="F:structural constituent of ribosome"/>
    <property type="evidence" value="ECO:0007669"/>
    <property type="project" value="InterPro"/>
</dbReference>
<feature type="domain" description="Large ribosomal subunit protein uL15/eL18" evidence="5">
    <location>
        <begin position="172"/>
        <end position="247"/>
    </location>
</feature>
<dbReference type="InterPro" id="IPR030878">
    <property type="entry name" value="Ribosomal_uL15"/>
</dbReference>
<dbReference type="OrthoDB" id="361383at2759"/>
<keyword evidence="2 6" id="KW-0689">Ribosomal protein</keyword>
<evidence type="ECO:0000256" key="3">
    <source>
        <dbReference type="ARBA" id="ARBA00023274"/>
    </source>
</evidence>
<dbReference type="HAMAP" id="MF_01341">
    <property type="entry name" value="Ribosomal_uL15"/>
    <property type="match status" value="1"/>
</dbReference>
<dbReference type="EMBL" id="KQ965733">
    <property type="protein sequence ID" value="KXS21189.1"/>
    <property type="molecule type" value="Genomic_DNA"/>
</dbReference>
<name>A0A139AWW1_GONPJ</name>
<evidence type="ECO:0000256" key="2">
    <source>
        <dbReference type="ARBA" id="ARBA00022980"/>
    </source>
</evidence>
<gene>
    <name evidence="6" type="ORF">M427DRAFT_51448</name>
</gene>
<dbReference type="InterPro" id="IPR021131">
    <property type="entry name" value="Ribosomal_uL15/eL18"/>
</dbReference>
<dbReference type="InterPro" id="IPR036227">
    <property type="entry name" value="Ribosomal_uL15/eL18_sf"/>
</dbReference>
<dbReference type="InterPro" id="IPR005749">
    <property type="entry name" value="Ribosomal_uL15_bac-type"/>
</dbReference>
<dbReference type="OMA" id="VVTRYYT"/>
<dbReference type="AlphaFoldDB" id="A0A139AWW1"/>
<keyword evidence="3" id="KW-0687">Ribonucleoprotein</keyword>
<reference evidence="6 7" key="1">
    <citation type="journal article" date="2015" name="Genome Biol. Evol.">
        <title>Phylogenomic analyses indicate that early fungi evolved digesting cell walls of algal ancestors of land plants.</title>
        <authorList>
            <person name="Chang Y."/>
            <person name="Wang S."/>
            <person name="Sekimoto S."/>
            <person name="Aerts A.L."/>
            <person name="Choi C."/>
            <person name="Clum A."/>
            <person name="LaButti K.M."/>
            <person name="Lindquist E.A."/>
            <person name="Yee Ngan C."/>
            <person name="Ohm R.A."/>
            <person name="Salamov A.A."/>
            <person name="Grigoriev I.V."/>
            <person name="Spatafora J.W."/>
            <person name="Berbee M.L."/>
        </authorList>
    </citation>
    <scope>NUCLEOTIDE SEQUENCE [LARGE SCALE GENOMIC DNA]</scope>
    <source>
        <strain evidence="6 7">JEL478</strain>
    </source>
</reference>
<evidence type="ECO:0000313" key="7">
    <source>
        <dbReference type="Proteomes" id="UP000070544"/>
    </source>
</evidence>
<feature type="region of interest" description="Disordered" evidence="4">
    <location>
        <begin position="98"/>
        <end position="146"/>
    </location>
</feature>
<keyword evidence="7" id="KW-1185">Reference proteome</keyword>
<dbReference type="PANTHER" id="PTHR12934">
    <property type="entry name" value="50S RIBOSOMAL PROTEIN L15"/>
    <property type="match status" value="1"/>
</dbReference>
<comment type="similarity">
    <text evidence="1">Belongs to the universal ribosomal protein uL15 family.</text>
</comment>
<evidence type="ECO:0000259" key="5">
    <source>
        <dbReference type="Pfam" id="PF00828"/>
    </source>
</evidence>
<dbReference type="PANTHER" id="PTHR12934:SF11">
    <property type="entry name" value="LARGE RIBOSOMAL SUBUNIT PROTEIN UL15M"/>
    <property type="match status" value="1"/>
</dbReference>
<dbReference type="GO" id="GO:0005762">
    <property type="term" value="C:mitochondrial large ribosomal subunit"/>
    <property type="evidence" value="ECO:0007669"/>
    <property type="project" value="TreeGrafter"/>
</dbReference>
<dbReference type="GO" id="GO:0006412">
    <property type="term" value="P:translation"/>
    <property type="evidence" value="ECO:0007669"/>
    <property type="project" value="InterPro"/>
</dbReference>
<dbReference type="Pfam" id="PF00828">
    <property type="entry name" value="Ribosomal_L27A"/>
    <property type="match status" value="1"/>
</dbReference>
<protein>
    <submittedName>
        <fullName evidence="6">Ribosomal protein L15</fullName>
    </submittedName>
</protein>
<dbReference type="NCBIfam" id="TIGR01071">
    <property type="entry name" value="rplO_bact"/>
    <property type="match status" value="1"/>
</dbReference>
<dbReference type="STRING" id="1344416.A0A139AWW1"/>
<dbReference type="Proteomes" id="UP000070544">
    <property type="component" value="Unassembled WGS sequence"/>
</dbReference>
<proteinExistence type="inferred from homology"/>
<evidence type="ECO:0000256" key="1">
    <source>
        <dbReference type="ARBA" id="ARBA00007320"/>
    </source>
</evidence>
<sequence length="322" mass="34682">MRTPRVLFAHSLRVSRASLPLPSTLPHSSHSPACLALPSLFSALSIANPSLPHSLPLARQSPSVASSLSASPCSSRSFFSSPSHLNPSAPKIINLSSLSDKKGARPKAQRVGRGLGSGRGKRSGRGNKGWTARHGAATPGPPAFQGGQTNFIKTAPKHGYRLGRATHRYSLVNLGRIQAWIDAGRLDPRKPITARQLDKSRCVHGVYDGVKVLGDGASKLTTPIHLTVTRASRTAVARIEALGGSVTTEYLNKVGLDALKRPQRWAVSPRSKMPREERDVAYYTDPSRRGNLVVEVDEDAGTYTLRKRETKVEGKAEAKVET</sequence>
<organism evidence="6 7">
    <name type="scientific">Gonapodya prolifera (strain JEL478)</name>
    <name type="common">Monoblepharis prolifera</name>
    <dbReference type="NCBI Taxonomy" id="1344416"/>
    <lineage>
        <taxon>Eukaryota</taxon>
        <taxon>Fungi</taxon>
        <taxon>Fungi incertae sedis</taxon>
        <taxon>Chytridiomycota</taxon>
        <taxon>Chytridiomycota incertae sedis</taxon>
        <taxon>Monoblepharidomycetes</taxon>
        <taxon>Monoblepharidales</taxon>
        <taxon>Gonapodyaceae</taxon>
        <taxon>Gonapodya</taxon>
    </lineage>
</organism>
<evidence type="ECO:0000256" key="4">
    <source>
        <dbReference type="SAM" id="MobiDB-lite"/>
    </source>
</evidence>
<evidence type="ECO:0000313" key="6">
    <source>
        <dbReference type="EMBL" id="KXS21189.1"/>
    </source>
</evidence>
<accession>A0A139AWW1</accession>